<comment type="caution">
    <text evidence="1">The sequence shown here is derived from an EMBL/GenBank/DDBJ whole genome shotgun (WGS) entry which is preliminary data.</text>
</comment>
<evidence type="ECO:0000313" key="2">
    <source>
        <dbReference type="Proteomes" id="UP000321085"/>
    </source>
</evidence>
<name>A0A512C2Q7_9HYPH</name>
<dbReference type="SUPFAM" id="SSF52172">
    <property type="entry name" value="CheY-like"/>
    <property type="match status" value="1"/>
</dbReference>
<dbReference type="Proteomes" id="UP000321085">
    <property type="component" value="Unassembled WGS sequence"/>
</dbReference>
<dbReference type="Gene3D" id="3.40.50.2300">
    <property type="match status" value="1"/>
</dbReference>
<dbReference type="InterPro" id="IPR011006">
    <property type="entry name" value="CheY-like_superfamily"/>
</dbReference>
<accession>A0A512C2Q7</accession>
<sequence>MAGTVEEALDLLHTNQRVSVLVVDVEPEKTSDGMALAQAARRSDPSIHVIYTCDAPYKLPEREKVSGAPCLRTPYHPHQLVGVIGQISSRHCFDEHQMHAA</sequence>
<reference evidence="1 2" key="1">
    <citation type="submission" date="2019-07" db="EMBL/GenBank/DDBJ databases">
        <title>Whole genome shotgun sequence of Microvirga aerophila NBRC 106136.</title>
        <authorList>
            <person name="Hosoyama A."/>
            <person name="Uohara A."/>
            <person name="Ohji S."/>
            <person name="Ichikawa N."/>
        </authorList>
    </citation>
    <scope>NUCLEOTIDE SEQUENCE [LARGE SCALE GENOMIC DNA]</scope>
    <source>
        <strain evidence="1 2">NBRC 106136</strain>
    </source>
</reference>
<dbReference type="EMBL" id="BJYU01000201">
    <property type="protein sequence ID" value="GEO18504.1"/>
    <property type="molecule type" value="Genomic_DNA"/>
</dbReference>
<dbReference type="AlphaFoldDB" id="A0A512C2Q7"/>
<keyword evidence="2" id="KW-1185">Reference proteome</keyword>
<dbReference type="RefSeq" id="WP_147023045.1">
    <property type="nucleotide sequence ID" value="NZ_BJYU01000201.1"/>
</dbReference>
<gene>
    <name evidence="1" type="ORF">MAE02_62000</name>
</gene>
<organism evidence="1 2">
    <name type="scientific">Microvirga aerophila</name>
    <dbReference type="NCBI Taxonomy" id="670291"/>
    <lineage>
        <taxon>Bacteria</taxon>
        <taxon>Pseudomonadati</taxon>
        <taxon>Pseudomonadota</taxon>
        <taxon>Alphaproteobacteria</taxon>
        <taxon>Hyphomicrobiales</taxon>
        <taxon>Methylobacteriaceae</taxon>
        <taxon>Microvirga</taxon>
    </lineage>
</organism>
<evidence type="ECO:0000313" key="1">
    <source>
        <dbReference type="EMBL" id="GEO18504.1"/>
    </source>
</evidence>
<protein>
    <recommendedName>
        <fullName evidence="3">Response regulatory domain-containing protein</fullName>
    </recommendedName>
</protein>
<evidence type="ECO:0008006" key="3">
    <source>
        <dbReference type="Google" id="ProtNLM"/>
    </source>
</evidence>
<proteinExistence type="predicted"/>